<proteinExistence type="inferred from homology"/>
<evidence type="ECO:0000256" key="3">
    <source>
        <dbReference type="ARBA" id="ARBA00022729"/>
    </source>
</evidence>
<keyword evidence="2" id="KW-0479">Metal-binding</keyword>
<keyword evidence="4" id="KW-1133">Transmembrane helix</keyword>
<evidence type="ECO:0000256" key="4">
    <source>
        <dbReference type="SAM" id="Phobius"/>
    </source>
</evidence>
<dbReference type="CDD" id="cd13517">
    <property type="entry name" value="PBP2_ModA3_like"/>
    <property type="match status" value="1"/>
</dbReference>
<dbReference type="EMBL" id="LT838272">
    <property type="protein sequence ID" value="SMB91605.1"/>
    <property type="molecule type" value="Genomic_DNA"/>
</dbReference>
<keyword evidence="6" id="KW-1185">Reference proteome</keyword>
<dbReference type="SUPFAM" id="SSF53850">
    <property type="entry name" value="Periplasmic binding protein-like II"/>
    <property type="match status" value="1"/>
</dbReference>
<dbReference type="InterPro" id="IPR005950">
    <property type="entry name" value="ModA"/>
</dbReference>
<keyword evidence="3" id="KW-0732">Signal</keyword>
<dbReference type="Gene3D" id="3.40.190.10">
    <property type="entry name" value="Periplasmic binding protein-like II"/>
    <property type="match status" value="2"/>
</dbReference>
<dbReference type="GO" id="GO:0015689">
    <property type="term" value="P:molybdate ion transport"/>
    <property type="evidence" value="ECO:0007669"/>
    <property type="project" value="InterPro"/>
</dbReference>
<keyword evidence="4" id="KW-0812">Transmembrane</keyword>
<sequence length="317" mass="34936">MPSGQVPRYPLRAGALILPWEGYYKVNKQDGKGLLITLATFLLALFGLIFLPGCLTTQKSLSLPERELLVFAGAASKPPLEEIANKFQEKTGVKVRLTFGGSGTVLSQMKLSQQGDIYLPGSSDFMEIAKKEGVVDPTTERIVVYLLPAINVPKGNPQNIQKLEDLAKPGLKVALARPDTVCVGLYGAEILEKEGLAEKVKKNIVTYAESCEKVANLVALKQVDAALGWEVFASWEPDKIQTIFLPPEKVPRIGYIPVAISKYTKQENLARQFIEYLTSEEGKSVFKKWGYITTEEEARKLAPHAPVGGEYKLKSPW</sequence>
<organism evidence="5 6">
    <name type="scientific">Thermanaeromonas toyohensis ToBE</name>
    <dbReference type="NCBI Taxonomy" id="698762"/>
    <lineage>
        <taxon>Bacteria</taxon>
        <taxon>Bacillati</taxon>
        <taxon>Bacillota</taxon>
        <taxon>Clostridia</taxon>
        <taxon>Neomoorellales</taxon>
        <taxon>Neomoorellaceae</taxon>
        <taxon>Thermanaeromonas</taxon>
    </lineage>
</organism>
<feature type="transmembrane region" description="Helical" evidence="4">
    <location>
        <begin position="33"/>
        <end position="51"/>
    </location>
</feature>
<keyword evidence="4" id="KW-0472">Membrane</keyword>
<evidence type="ECO:0000256" key="2">
    <source>
        <dbReference type="ARBA" id="ARBA00022723"/>
    </source>
</evidence>
<dbReference type="AlphaFoldDB" id="A0A1W1VE51"/>
<protein>
    <submittedName>
        <fullName evidence="5">Molybdate transport system substrate-binding protein</fullName>
    </submittedName>
</protein>
<evidence type="ECO:0000256" key="1">
    <source>
        <dbReference type="ARBA" id="ARBA00009175"/>
    </source>
</evidence>
<accession>A0A1W1VE51</accession>
<dbReference type="PANTHER" id="PTHR30632:SF0">
    <property type="entry name" value="SULFATE-BINDING PROTEIN"/>
    <property type="match status" value="1"/>
</dbReference>
<dbReference type="PANTHER" id="PTHR30632">
    <property type="entry name" value="MOLYBDATE-BINDING PERIPLASMIC PROTEIN"/>
    <property type="match status" value="1"/>
</dbReference>
<dbReference type="Pfam" id="PF13531">
    <property type="entry name" value="SBP_bac_11"/>
    <property type="match status" value="1"/>
</dbReference>
<gene>
    <name evidence="5" type="ORF">SAMN00808754_0487</name>
</gene>
<dbReference type="NCBIfam" id="TIGR01256">
    <property type="entry name" value="modA"/>
    <property type="match status" value="1"/>
</dbReference>
<comment type="similarity">
    <text evidence="1">Belongs to the bacterial solute-binding protein ModA family.</text>
</comment>
<evidence type="ECO:0000313" key="6">
    <source>
        <dbReference type="Proteomes" id="UP000192569"/>
    </source>
</evidence>
<dbReference type="STRING" id="698762.SAMN00808754_0487"/>
<dbReference type="InterPro" id="IPR050682">
    <property type="entry name" value="ModA/WtpA"/>
</dbReference>
<evidence type="ECO:0000313" key="5">
    <source>
        <dbReference type="EMBL" id="SMB91605.1"/>
    </source>
</evidence>
<dbReference type="GO" id="GO:0030973">
    <property type="term" value="F:molybdate ion binding"/>
    <property type="evidence" value="ECO:0007669"/>
    <property type="project" value="TreeGrafter"/>
</dbReference>
<reference evidence="5 6" key="1">
    <citation type="submission" date="2017-04" db="EMBL/GenBank/DDBJ databases">
        <authorList>
            <person name="Afonso C.L."/>
            <person name="Miller P.J."/>
            <person name="Scott M.A."/>
            <person name="Spackman E."/>
            <person name="Goraichik I."/>
            <person name="Dimitrov K.M."/>
            <person name="Suarez D.L."/>
            <person name="Swayne D.E."/>
        </authorList>
    </citation>
    <scope>NUCLEOTIDE SEQUENCE [LARGE SCALE GENOMIC DNA]</scope>
    <source>
        <strain evidence="5 6">ToBE</strain>
    </source>
</reference>
<name>A0A1W1VE51_9FIRM</name>
<dbReference type="Proteomes" id="UP000192569">
    <property type="component" value="Chromosome I"/>
</dbReference>
<dbReference type="GO" id="GO:0046872">
    <property type="term" value="F:metal ion binding"/>
    <property type="evidence" value="ECO:0007669"/>
    <property type="project" value="UniProtKB-KW"/>
</dbReference>